<reference evidence="2" key="1">
    <citation type="submission" date="2014-07" db="EMBL/GenBank/DDBJ databases">
        <authorList>
            <person name="Martin A.A"/>
            <person name="De Silva N."/>
        </authorList>
    </citation>
    <scope>NUCLEOTIDE SEQUENCE</scope>
</reference>
<dbReference type="Proteomes" id="UP000035680">
    <property type="component" value="Unassembled WGS sequence"/>
</dbReference>
<dbReference type="WBParaSite" id="SVE_1605900.1">
    <property type="protein sequence ID" value="SVE_1605900.1"/>
    <property type="gene ID" value="SVE_1605900"/>
</dbReference>
<keyword evidence="2" id="KW-1185">Reference proteome</keyword>
<evidence type="ECO:0000256" key="1">
    <source>
        <dbReference type="SAM" id="Phobius"/>
    </source>
</evidence>
<keyword evidence="1" id="KW-0472">Membrane</keyword>
<feature type="transmembrane region" description="Helical" evidence="1">
    <location>
        <begin position="166"/>
        <end position="191"/>
    </location>
</feature>
<accession>A0A0K0FUP6</accession>
<dbReference type="AlphaFoldDB" id="A0A0K0FUP6"/>
<name>A0A0K0FUP6_STRVS</name>
<organism evidence="2 3">
    <name type="scientific">Strongyloides venezuelensis</name>
    <name type="common">Threadworm</name>
    <dbReference type="NCBI Taxonomy" id="75913"/>
    <lineage>
        <taxon>Eukaryota</taxon>
        <taxon>Metazoa</taxon>
        <taxon>Ecdysozoa</taxon>
        <taxon>Nematoda</taxon>
        <taxon>Chromadorea</taxon>
        <taxon>Rhabditida</taxon>
        <taxon>Tylenchina</taxon>
        <taxon>Panagrolaimomorpha</taxon>
        <taxon>Strongyloidoidea</taxon>
        <taxon>Strongyloididae</taxon>
        <taxon>Strongyloides</taxon>
    </lineage>
</organism>
<evidence type="ECO:0000313" key="2">
    <source>
        <dbReference type="Proteomes" id="UP000035680"/>
    </source>
</evidence>
<feature type="transmembrane region" description="Helical" evidence="1">
    <location>
        <begin position="20"/>
        <end position="37"/>
    </location>
</feature>
<sequence>MTSMSLYIVNINFPNMKKLFYINLNILLTILISFNWFNLIQPQYTQDYEKLIYNGRRIYNQLPTSTNKPLGQINVSAIFKKELGNSSKAGAYVFAVAHPSIPSSKGDENILKDKSNEVPRLKAKEETNHEKKSETTQPTIEKDYSIINFALFEELFNKINSDQKLIILWIVSVISAITLTLFFVLLILCLWNYRSRPKFDRSHVISYRRPEELDILFEERRRRNNEVARLVRETPPKMFNGQETFIPNHNDEEGKKLSRIEKEVMLLKEASLQEADQNTRKNIRKISL</sequence>
<protein>
    <submittedName>
        <fullName evidence="3">Uncharacterized protein</fullName>
    </submittedName>
</protein>
<reference evidence="3" key="2">
    <citation type="submission" date="2015-08" db="UniProtKB">
        <authorList>
            <consortium name="WormBaseParasite"/>
        </authorList>
    </citation>
    <scope>IDENTIFICATION</scope>
</reference>
<proteinExistence type="predicted"/>
<keyword evidence="1" id="KW-1133">Transmembrane helix</keyword>
<evidence type="ECO:0000313" key="3">
    <source>
        <dbReference type="WBParaSite" id="SVE_1605900.1"/>
    </source>
</evidence>
<keyword evidence="1" id="KW-0812">Transmembrane</keyword>